<sequence>MRETKLTIIPTTQFRKDYKLVRKRGLKIELLQDVIACLAMGEPLPEKNRDHALTGDWVGHRECHIQPDWLLVYRVQNDVLVLTLTRTGTHSDLFGK</sequence>
<dbReference type="RefSeq" id="WP_097779341.1">
    <property type="nucleotide sequence ID" value="NZ_NMTZ01000018.1"/>
</dbReference>
<feature type="active site" description="Proton donor" evidence="3">
    <location>
        <position position="90"/>
    </location>
</feature>
<reference evidence="4 5" key="1">
    <citation type="journal article" date="2017" name="Front. Microbiol.">
        <title>New Insights into the Diversity of the Genus Faecalibacterium.</title>
        <authorList>
            <person name="Benevides L."/>
            <person name="Burman S."/>
            <person name="Martin R."/>
            <person name="Robert V."/>
            <person name="Thomas M."/>
            <person name="Miquel S."/>
            <person name="Chain F."/>
            <person name="Sokol H."/>
            <person name="Bermudez-Humaran L.G."/>
            <person name="Morrison M."/>
            <person name="Langella P."/>
            <person name="Azevedo V.A."/>
            <person name="Chatel J.M."/>
            <person name="Soares S."/>
        </authorList>
    </citation>
    <scope>NUCLEOTIDE SEQUENCE [LARGE SCALE GENOMIC DNA]</scope>
    <source>
        <strain evidence="4 5">CNCM I 4644</strain>
    </source>
</reference>
<evidence type="ECO:0000313" key="4">
    <source>
        <dbReference type="EMBL" id="PDX84076.1"/>
    </source>
</evidence>
<dbReference type="FunFam" id="3.30.2310.20:FF:000003">
    <property type="entry name" value="Type II toxin-antitoxin system YafQ family toxin"/>
    <property type="match status" value="1"/>
</dbReference>
<dbReference type="PIRSF" id="PIRSF006156">
    <property type="entry name" value="YafQ"/>
    <property type="match status" value="1"/>
</dbReference>
<dbReference type="GO" id="GO:0004521">
    <property type="term" value="F:RNA endonuclease activity"/>
    <property type="evidence" value="ECO:0007669"/>
    <property type="project" value="TreeGrafter"/>
</dbReference>
<dbReference type="Proteomes" id="UP000220480">
    <property type="component" value="Unassembled WGS sequence"/>
</dbReference>
<name>A0A2A7AY55_9FIRM</name>
<keyword evidence="1" id="KW-1277">Toxin-antitoxin system</keyword>
<dbReference type="InterPro" id="IPR004386">
    <property type="entry name" value="Toxin_YafQ-like"/>
</dbReference>
<dbReference type="PANTHER" id="PTHR40588:SF1">
    <property type="entry name" value="MRNA INTERFERASE TOXIN YAFQ"/>
    <property type="match status" value="1"/>
</dbReference>
<dbReference type="Pfam" id="PF15738">
    <property type="entry name" value="YafQ_toxin"/>
    <property type="match status" value="1"/>
</dbReference>
<proteinExistence type="inferred from homology"/>
<organism evidence="4 5">
    <name type="scientific">Faecalibacterium prausnitzii</name>
    <dbReference type="NCBI Taxonomy" id="853"/>
    <lineage>
        <taxon>Bacteria</taxon>
        <taxon>Bacillati</taxon>
        <taxon>Bacillota</taxon>
        <taxon>Clostridia</taxon>
        <taxon>Eubacteriales</taxon>
        <taxon>Oscillospiraceae</taxon>
        <taxon>Faecalibacterium</taxon>
    </lineage>
</organism>
<evidence type="ECO:0000256" key="2">
    <source>
        <dbReference type="ARBA" id="ARBA00061366"/>
    </source>
</evidence>
<dbReference type="NCBIfam" id="TIGR02385">
    <property type="entry name" value="RelE_StbE"/>
    <property type="match status" value="1"/>
</dbReference>
<accession>A0A2A7AY55</accession>
<dbReference type="EMBL" id="NMTZ01000018">
    <property type="protein sequence ID" value="PDX84076.1"/>
    <property type="molecule type" value="Genomic_DNA"/>
</dbReference>
<evidence type="ECO:0000256" key="3">
    <source>
        <dbReference type="PIRSR" id="PIRSR006156-1"/>
    </source>
</evidence>
<gene>
    <name evidence="4" type="ORF">CGS59_06545</name>
</gene>
<dbReference type="PANTHER" id="PTHR40588">
    <property type="entry name" value="MRNA INTERFERASE TOXIN YAFQ"/>
    <property type="match status" value="1"/>
</dbReference>
<dbReference type="GO" id="GO:0006402">
    <property type="term" value="P:mRNA catabolic process"/>
    <property type="evidence" value="ECO:0007669"/>
    <property type="project" value="TreeGrafter"/>
</dbReference>
<dbReference type="InterPro" id="IPR035093">
    <property type="entry name" value="RelE/ParE_toxin_dom_sf"/>
</dbReference>
<evidence type="ECO:0000313" key="5">
    <source>
        <dbReference type="Proteomes" id="UP000220480"/>
    </source>
</evidence>
<dbReference type="InterPro" id="IPR007712">
    <property type="entry name" value="RelE/ParE_toxin"/>
</dbReference>
<dbReference type="SUPFAM" id="SSF143011">
    <property type="entry name" value="RelE-like"/>
    <property type="match status" value="1"/>
</dbReference>
<evidence type="ECO:0000256" key="1">
    <source>
        <dbReference type="ARBA" id="ARBA00022649"/>
    </source>
</evidence>
<protein>
    <submittedName>
        <fullName evidence="4">Type II toxin-antitoxin system mRNA interferase toxin, RelE/StbE family</fullName>
    </submittedName>
</protein>
<dbReference type="Gene3D" id="3.30.2310.20">
    <property type="entry name" value="RelE-like"/>
    <property type="match status" value="1"/>
</dbReference>
<dbReference type="GO" id="GO:0006415">
    <property type="term" value="P:translational termination"/>
    <property type="evidence" value="ECO:0007669"/>
    <property type="project" value="TreeGrafter"/>
</dbReference>
<comment type="similarity">
    <text evidence="2">Belongs to the RelE toxin family. YafQ subfamily.</text>
</comment>
<dbReference type="AlphaFoldDB" id="A0A2A7AY55"/>
<comment type="caution">
    <text evidence="4">The sequence shown here is derived from an EMBL/GenBank/DDBJ whole genome shotgun (WGS) entry which is preliminary data.</text>
</comment>